<keyword evidence="5 7" id="KW-0804">Transcription</keyword>
<dbReference type="GO" id="GO:0070411">
    <property type="term" value="F:I-SMAD binding"/>
    <property type="evidence" value="ECO:0007669"/>
    <property type="project" value="TreeGrafter"/>
</dbReference>
<evidence type="ECO:0000256" key="7">
    <source>
        <dbReference type="RuleBase" id="RU361195"/>
    </source>
</evidence>
<dbReference type="SMART" id="SM00524">
    <property type="entry name" value="DWB"/>
    <property type="match status" value="1"/>
</dbReference>
<dbReference type="GO" id="GO:0046872">
    <property type="term" value="F:metal ion binding"/>
    <property type="evidence" value="ECO:0007669"/>
    <property type="project" value="UniProtKB-KW"/>
</dbReference>
<sequence>MFRSKRSTLVRELWKLRIPQNDPESQNEKEAHEVKSVIHSMLKRLKEKNLEILLRSVESKGREQTACVLLPNVELKMGKLSTDPHFLCCQIWRWPDLTFDTTLRRLPCCETDKDPLYVCCNPYHWSIQQITESSFAEKADCLTSGITWPSDISMEPVSTETGLTPSCRKNVQGDFSDSCGGGDDGGGSEPGGDHWCSVAYWELRQRVGRLYAVHEPYLCVFQDLPHGNGLALSLVQEPTQTECVKRAREKIGQGLVLSREGNGVWLYNRSAYPVFVNSPTLDNPHSRTSVVIRVNPGYSMNIFSYDLASVFGALLQGRSCVDGPYDPTSIRISFAKGWGPSYHRQFITSCPAWLEVLLNVNR</sequence>
<dbReference type="PANTHER" id="PTHR13703:SF54">
    <property type="entry name" value="MOTHERS AGAINST DECAPENTAPLEGIC HOMOLOG"/>
    <property type="match status" value="1"/>
</dbReference>
<dbReference type="GO" id="GO:0005737">
    <property type="term" value="C:cytoplasm"/>
    <property type="evidence" value="ECO:0007669"/>
    <property type="project" value="UniProtKB-SubCell"/>
</dbReference>
<dbReference type="SUPFAM" id="SSF56366">
    <property type="entry name" value="SMAD MH1 domain"/>
    <property type="match status" value="1"/>
</dbReference>
<dbReference type="OrthoDB" id="5946219at2759"/>
<evidence type="ECO:0000259" key="8">
    <source>
        <dbReference type="PROSITE" id="PS51075"/>
    </source>
</evidence>
<dbReference type="PROSITE" id="PS51075">
    <property type="entry name" value="MH1"/>
    <property type="match status" value="1"/>
</dbReference>
<organism evidence="10 11">
    <name type="scientific">Crassostrea virginica</name>
    <name type="common">Eastern oyster</name>
    <dbReference type="NCBI Taxonomy" id="6565"/>
    <lineage>
        <taxon>Eukaryota</taxon>
        <taxon>Metazoa</taxon>
        <taxon>Spiralia</taxon>
        <taxon>Lophotrochozoa</taxon>
        <taxon>Mollusca</taxon>
        <taxon>Bivalvia</taxon>
        <taxon>Autobranchia</taxon>
        <taxon>Pteriomorphia</taxon>
        <taxon>Ostreida</taxon>
        <taxon>Ostreoidea</taxon>
        <taxon>Ostreidae</taxon>
        <taxon>Crassostrea</taxon>
    </lineage>
</organism>
<dbReference type="AlphaFoldDB" id="A0A8B8BSW9"/>
<dbReference type="Pfam" id="PF03166">
    <property type="entry name" value="MH2"/>
    <property type="match status" value="1"/>
</dbReference>
<accession>A0A8B8BSW9</accession>
<keyword evidence="3" id="KW-0862">Zinc</keyword>
<dbReference type="InterPro" id="IPR013790">
    <property type="entry name" value="Dwarfin"/>
</dbReference>
<dbReference type="InterPro" id="IPR013019">
    <property type="entry name" value="MAD_homology_MH1"/>
</dbReference>
<evidence type="ECO:0000259" key="9">
    <source>
        <dbReference type="PROSITE" id="PS51076"/>
    </source>
</evidence>
<evidence type="ECO:0000313" key="11">
    <source>
        <dbReference type="RefSeq" id="XP_022306437.1"/>
    </source>
</evidence>
<evidence type="ECO:0000313" key="10">
    <source>
        <dbReference type="Proteomes" id="UP000694844"/>
    </source>
</evidence>
<feature type="domain" description="MH1" evidence="8">
    <location>
        <begin position="8"/>
        <end position="134"/>
    </location>
</feature>
<dbReference type="GeneID" id="111112875"/>
<dbReference type="GO" id="GO:0006357">
    <property type="term" value="P:regulation of transcription by RNA polymerase II"/>
    <property type="evidence" value="ECO:0007669"/>
    <property type="project" value="TreeGrafter"/>
</dbReference>
<dbReference type="GO" id="GO:0009653">
    <property type="term" value="P:anatomical structure morphogenesis"/>
    <property type="evidence" value="ECO:0007669"/>
    <property type="project" value="TreeGrafter"/>
</dbReference>
<evidence type="ECO:0000256" key="4">
    <source>
        <dbReference type="ARBA" id="ARBA00023015"/>
    </source>
</evidence>
<dbReference type="RefSeq" id="XP_022309467.1">
    <property type="nucleotide sequence ID" value="XM_022453759.1"/>
</dbReference>
<dbReference type="InterPro" id="IPR008984">
    <property type="entry name" value="SMAD_FHA_dom_sf"/>
</dbReference>
<dbReference type="InterPro" id="IPR017855">
    <property type="entry name" value="SMAD-like_dom_sf"/>
</dbReference>
<dbReference type="Pfam" id="PF03165">
    <property type="entry name" value="MH1"/>
    <property type="match status" value="1"/>
</dbReference>
<dbReference type="InterPro" id="IPR001132">
    <property type="entry name" value="SMAD_dom_Dwarfin-type"/>
</dbReference>
<protein>
    <recommendedName>
        <fullName evidence="7">Mothers against decapentaplegic homolog</fullName>
        <shortName evidence="7">MAD homolog</shortName>
        <shortName evidence="7">Mothers against DPP homolog</shortName>
    </recommendedName>
    <alternativeName>
        <fullName evidence="7">SMAD family member</fullName>
    </alternativeName>
</protein>
<keyword evidence="6 7" id="KW-0539">Nucleus</keyword>
<dbReference type="PANTHER" id="PTHR13703">
    <property type="entry name" value="SMAD"/>
    <property type="match status" value="1"/>
</dbReference>
<comment type="similarity">
    <text evidence="1 7">Belongs to the dwarfin/SMAD family.</text>
</comment>
<evidence type="ECO:0000256" key="3">
    <source>
        <dbReference type="ARBA" id="ARBA00022833"/>
    </source>
</evidence>
<keyword evidence="4 7" id="KW-0805">Transcription regulation</keyword>
<evidence type="ECO:0000256" key="5">
    <source>
        <dbReference type="ARBA" id="ARBA00023163"/>
    </source>
</evidence>
<dbReference type="CDD" id="cd10489">
    <property type="entry name" value="MH1_SMAD_6_7"/>
    <property type="match status" value="1"/>
</dbReference>
<dbReference type="SMART" id="SM00523">
    <property type="entry name" value="DWA"/>
    <property type="match status" value="1"/>
</dbReference>
<dbReference type="RefSeq" id="XP_022306437.1">
    <property type="nucleotide sequence ID" value="XM_022450729.1"/>
</dbReference>
<keyword evidence="7" id="KW-0963">Cytoplasm</keyword>
<feature type="domain" description="MH2" evidence="9">
    <location>
        <begin position="195"/>
        <end position="362"/>
    </location>
</feature>
<reference evidence="11 12" key="1">
    <citation type="submission" date="2025-04" db="UniProtKB">
        <authorList>
            <consortium name="RefSeq"/>
        </authorList>
    </citation>
    <scope>IDENTIFICATION</scope>
    <source>
        <tissue evidence="11 12">Whole sample</tissue>
    </source>
</reference>
<keyword evidence="10" id="KW-1185">Reference proteome</keyword>
<name>A0A8B8BSW9_CRAVI</name>
<evidence type="ECO:0000256" key="1">
    <source>
        <dbReference type="ARBA" id="ARBA00005545"/>
    </source>
</evidence>
<dbReference type="KEGG" id="cvn:111112875"/>
<dbReference type="InterPro" id="IPR036578">
    <property type="entry name" value="SMAD_MH1_sf"/>
</dbReference>
<proteinExistence type="inferred from homology"/>
<dbReference type="GO" id="GO:0071144">
    <property type="term" value="C:heteromeric SMAD protein complex"/>
    <property type="evidence" value="ECO:0007669"/>
    <property type="project" value="TreeGrafter"/>
</dbReference>
<dbReference type="Gene3D" id="2.60.200.10">
    <property type="match status" value="1"/>
</dbReference>
<dbReference type="PROSITE" id="PS51076">
    <property type="entry name" value="MH2"/>
    <property type="match status" value="1"/>
</dbReference>
<gene>
    <name evidence="11" type="primary">LOC111112875</name>
    <name evidence="12" type="synonym">LOC111115134</name>
</gene>
<evidence type="ECO:0000256" key="6">
    <source>
        <dbReference type="ARBA" id="ARBA00023242"/>
    </source>
</evidence>
<evidence type="ECO:0000313" key="12">
    <source>
        <dbReference type="RefSeq" id="XP_022309467.1"/>
    </source>
</evidence>
<dbReference type="GO" id="GO:0030154">
    <property type="term" value="P:cell differentiation"/>
    <property type="evidence" value="ECO:0007669"/>
    <property type="project" value="TreeGrafter"/>
</dbReference>
<dbReference type="Proteomes" id="UP000694844">
    <property type="component" value="Chromosome 9"/>
</dbReference>
<dbReference type="GO" id="GO:0060395">
    <property type="term" value="P:SMAD protein signal transduction"/>
    <property type="evidence" value="ECO:0007669"/>
    <property type="project" value="TreeGrafter"/>
</dbReference>
<comment type="subcellular location">
    <subcellularLocation>
        <location evidence="7">Cytoplasm</location>
    </subcellularLocation>
    <subcellularLocation>
        <location evidence="7">Nucleus</location>
    </subcellularLocation>
</comment>
<dbReference type="KEGG" id="cvn:111115134"/>
<dbReference type="SUPFAM" id="SSF49879">
    <property type="entry name" value="SMAD/FHA domain"/>
    <property type="match status" value="1"/>
</dbReference>
<dbReference type="InterPro" id="IPR003619">
    <property type="entry name" value="MAD_homology1_Dwarfin-type"/>
</dbReference>
<keyword evidence="2" id="KW-0479">Metal-binding</keyword>
<evidence type="ECO:0000256" key="2">
    <source>
        <dbReference type="ARBA" id="ARBA00022723"/>
    </source>
</evidence>
<dbReference type="Gene3D" id="3.90.520.10">
    <property type="entry name" value="SMAD MH1 domain"/>
    <property type="match status" value="1"/>
</dbReference>
<dbReference type="GO" id="GO:0140416">
    <property type="term" value="F:transcription regulator inhibitor activity"/>
    <property type="evidence" value="ECO:0007669"/>
    <property type="project" value="TreeGrafter"/>
</dbReference>